<evidence type="ECO:0008006" key="4">
    <source>
        <dbReference type="Google" id="ProtNLM"/>
    </source>
</evidence>
<feature type="chain" id="PRO_5027063292" description="Secreted protein" evidence="1">
    <location>
        <begin position="17"/>
        <end position="153"/>
    </location>
</feature>
<dbReference type="Proteomes" id="UP000502823">
    <property type="component" value="Unassembled WGS sequence"/>
</dbReference>
<gene>
    <name evidence="2" type="ORF">Cfor_05521</name>
</gene>
<dbReference type="AlphaFoldDB" id="A0A6L2PPW6"/>
<reference evidence="3" key="1">
    <citation type="submission" date="2020-01" db="EMBL/GenBank/DDBJ databases">
        <title>Draft genome sequence of the Termite Coptotermes fromosanus.</title>
        <authorList>
            <person name="Itakura S."/>
            <person name="Yosikawa Y."/>
            <person name="Umezawa K."/>
        </authorList>
    </citation>
    <scope>NUCLEOTIDE SEQUENCE [LARGE SCALE GENOMIC DNA]</scope>
</reference>
<protein>
    <recommendedName>
        <fullName evidence="4">Secreted protein</fullName>
    </recommendedName>
</protein>
<dbReference type="InParanoid" id="A0A6L2PPW6"/>
<name>A0A6L2PPW6_COPFO</name>
<evidence type="ECO:0000256" key="1">
    <source>
        <dbReference type="SAM" id="SignalP"/>
    </source>
</evidence>
<evidence type="ECO:0000313" key="3">
    <source>
        <dbReference type="Proteomes" id="UP000502823"/>
    </source>
</evidence>
<dbReference type="EMBL" id="BLKM01000417">
    <property type="protein sequence ID" value="GFG33212.1"/>
    <property type="molecule type" value="Genomic_DNA"/>
</dbReference>
<keyword evidence="1" id="KW-0732">Signal</keyword>
<proteinExistence type="predicted"/>
<accession>A0A6L2PPW6</accession>
<dbReference type="OrthoDB" id="6747713at2759"/>
<feature type="signal peptide" evidence="1">
    <location>
        <begin position="1"/>
        <end position="16"/>
    </location>
</feature>
<keyword evidence="3" id="KW-1185">Reference proteome</keyword>
<sequence>MRLWCVALLAICSVQAERDARWLLPGTKVVQERRTVTQTTLSSCVVVAPSLQPCGRLDIAPTASSQIVTTRAASLHEPSRERRWLTGSKETPSWGQYFGLRQHSVTDTITHYKTAVVTDPGAVVTFSVVGCQPSRLPFDLPYCKTPAPDAPQQ</sequence>
<evidence type="ECO:0000313" key="2">
    <source>
        <dbReference type="EMBL" id="GFG33212.1"/>
    </source>
</evidence>
<comment type="caution">
    <text evidence="2">The sequence shown here is derived from an EMBL/GenBank/DDBJ whole genome shotgun (WGS) entry which is preliminary data.</text>
</comment>
<organism evidence="2 3">
    <name type="scientific">Coptotermes formosanus</name>
    <name type="common">Formosan subterranean termite</name>
    <dbReference type="NCBI Taxonomy" id="36987"/>
    <lineage>
        <taxon>Eukaryota</taxon>
        <taxon>Metazoa</taxon>
        <taxon>Ecdysozoa</taxon>
        <taxon>Arthropoda</taxon>
        <taxon>Hexapoda</taxon>
        <taxon>Insecta</taxon>
        <taxon>Pterygota</taxon>
        <taxon>Neoptera</taxon>
        <taxon>Polyneoptera</taxon>
        <taxon>Dictyoptera</taxon>
        <taxon>Blattodea</taxon>
        <taxon>Blattoidea</taxon>
        <taxon>Termitoidae</taxon>
        <taxon>Rhinotermitidae</taxon>
        <taxon>Coptotermes</taxon>
    </lineage>
</organism>